<evidence type="ECO:0000313" key="1">
    <source>
        <dbReference type="EMBL" id="ELP32809.1"/>
    </source>
</evidence>
<evidence type="ECO:0000313" key="2">
    <source>
        <dbReference type="Proteomes" id="UP000010959"/>
    </source>
</evidence>
<protein>
    <submittedName>
        <fullName evidence="1">Uncharacterized protein</fullName>
    </submittedName>
</protein>
<organism evidence="1 2">
    <name type="scientific">Rhodopirellula baltica SWK14</name>
    <dbReference type="NCBI Taxonomy" id="993516"/>
    <lineage>
        <taxon>Bacteria</taxon>
        <taxon>Pseudomonadati</taxon>
        <taxon>Planctomycetota</taxon>
        <taxon>Planctomycetia</taxon>
        <taxon>Pirellulales</taxon>
        <taxon>Pirellulaceae</taxon>
        <taxon>Rhodopirellula</taxon>
    </lineage>
</organism>
<name>L7CEY5_RHOBT</name>
<proteinExistence type="predicted"/>
<gene>
    <name evidence="1" type="ORF">RBSWK_03266</name>
</gene>
<dbReference type="Proteomes" id="UP000010959">
    <property type="component" value="Unassembled WGS sequence"/>
</dbReference>
<dbReference type="PATRIC" id="fig|993516.3.peg.3475"/>
<sequence length="90" mass="10045">MSQVPFFFCSLGFQDTSRQTMDSANIESAKQAFLLTEPIQIRKSFSWLAEREFSHPLSERLIGFRQANAVLKALGKVVGVAADQHTTAQL</sequence>
<accession>L7CEY5</accession>
<dbReference type="AlphaFoldDB" id="L7CEY5"/>
<comment type="caution">
    <text evidence="1">The sequence shown here is derived from an EMBL/GenBank/DDBJ whole genome shotgun (WGS) entry which is preliminary data.</text>
</comment>
<reference evidence="1 2" key="1">
    <citation type="journal article" date="2013" name="Mar. Genomics">
        <title>Expression of sulfatases in Rhodopirellula baltica and the diversity of sulfatases in the genus Rhodopirellula.</title>
        <authorList>
            <person name="Wegner C.E."/>
            <person name="Richter-Heitmann T."/>
            <person name="Klindworth A."/>
            <person name="Klockow C."/>
            <person name="Richter M."/>
            <person name="Achstetter T."/>
            <person name="Glockner F.O."/>
            <person name="Harder J."/>
        </authorList>
    </citation>
    <scope>NUCLEOTIDE SEQUENCE [LARGE SCALE GENOMIC DNA]</scope>
    <source>
        <strain evidence="1 2">SWK14</strain>
    </source>
</reference>
<dbReference type="EMBL" id="AMWG01000090">
    <property type="protein sequence ID" value="ELP32809.1"/>
    <property type="molecule type" value="Genomic_DNA"/>
</dbReference>